<dbReference type="AlphaFoldDB" id="A0A1V9A625"/>
<dbReference type="PANTHER" id="PTHR35801">
    <property type="entry name" value="PHOSPHOSERINE PHOSPHATASE RSBX"/>
    <property type="match status" value="1"/>
</dbReference>
<evidence type="ECO:0000259" key="1">
    <source>
        <dbReference type="SMART" id="SM00331"/>
    </source>
</evidence>
<dbReference type="EMBL" id="MWIH01000005">
    <property type="protein sequence ID" value="OQO92486.1"/>
    <property type="molecule type" value="Genomic_DNA"/>
</dbReference>
<feature type="domain" description="PPM-type phosphatase" evidence="1">
    <location>
        <begin position="136"/>
        <end position="330"/>
    </location>
</feature>
<dbReference type="InterPro" id="IPR039248">
    <property type="entry name" value="Ptase_RsbX"/>
</dbReference>
<dbReference type="Gene3D" id="3.30.565.10">
    <property type="entry name" value="Histidine kinase-like ATPase, C-terminal domain"/>
    <property type="match status" value="1"/>
</dbReference>
<dbReference type="InterPro" id="IPR001932">
    <property type="entry name" value="PPM-type_phosphatase-like_dom"/>
</dbReference>
<accession>A0A1V9A625</accession>
<sequence length="334" mass="34595">MSGAALAVTGSVHVSQARQLAARAAREAGMPAARVERVALATSELATNLVKYATGGLLLVVPHEGVLDVLATDRGPGMAHVTDSMRDGFSTTGTLGIGLGGIRRNADEFDIYSRYGEGTTVLARWFGEGSDREPRIPGVAAARYAAPGEMECGDSWVVARAGGVTTVALSDGLGHGPGAAAASAAATEHVRASPASSLTALVAAMDADMTAHRGATVALAQFREHDPTVLFCGVGNSTVRLIAGDGGHETLVSTPGIVGRRQRSGRRASPVARPWDARSWLIMHSDGISQRWNAAEHLDAFEHDPATVAGWLLGAHGRHRDDACAVVVSGGERM</sequence>
<evidence type="ECO:0000313" key="3">
    <source>
        <dbReference type="Proteomes" id="UP000192591"/>
    </source>
</evidence>
<proteinExistence type="predicted"/>
<dbReference type="SUPFAM" id="SSF81606">
    <property type="entry name" value="PP2C-like"/>
    <property type="match status" value="1"/>
</dbReference>
<dbReference type="Gene3D" id="3.60.40.10">
    <property type="entry name" value="PPM-type phosphatase domain"/>
    <property type="match status" value="1"/>
</dbReference>
<dbReference type="PANTHER" id="PTHR35801:SF1">
    <property type="entry name" value="PHOSPHOSERINE PHOSPHATASE RSBX"/>
    <property type="match status" value="1"/>
</dbReference>
<dbReference type="GO" id="GO:0004674">
    <property type="term" value="F:protein serine/threonine kinase activity"/>
    <property type="evidence" value="ECO:0007669"/>
    <property type="project" value="UniProtKB-KW"/>
</dbReference>
<dbReference type="SUPFAM" id="SSF55874">
    <property type="entry name" value="ATPase domain of HSP90 chaperone/DNA topoisomerase II/histidine kinase"/>
    <property type="match status" value="1"/>
</dbReference>
<keyword evidence="2" id="KW-0808">Transferase</keyword>
<keyword evidence="2" id="KW-0418">Kinase</keyword>
<dbReference type="RefSeq" id="WP_081191544.1">
    <property type="nucleotide sequence ID" value="NZ_MWIH01000005.1"/>
</dbReference>
<evidence type="ECO:0000313" key="2">
    <source>
        <dbReference type="EMBL" id="OQO92486.1"/>
    </source>
</evidence>
<organism evidence="2 3">
    <name type="scientific">Saccharomonospora piscinae</name>
    <dbReference type="NCBI Taxonomy" id="687388"/>
    <lineage>
        <taxon>Bacteria</taxon>
        <taxon>Bacillati</taxon>
        <taxon>Actinomycetota</taxon>
        <taxon>Actinomycetes</taxon>
        <taxon>Pseudonocardiales</taxon>
        <taxon>Pseudonocardiaceae</taxon>
        <taxon>Saccharomonospora</taxon>
    </lineage>
</organism>
<dbReference type="Pfam" id="PF07228">
    <property type="entry name" value="SpoIIE"/>
    <property type="match status" value="1"/>
</dbReference>
<name>A0A1V9A625_SACPI</name>
<reference evidence="2 3" key="1">
    <citation type="submission" date="2017-02" db="EMBL/GenBank/DDBJ databases">
        <title>Draft genome of Saccharomonospora sp. 154.</title>
        <authorList>
            <person name="Alonso-Carmona G.S."/>
            <person name="De La Haba R."/>
            <person name="Vera-Gargallo B."/>
            <person name="Sandoval-Trujillo A.H."/>
            <person name="Ramirez-Duran N."/>
            <person name="Ventosa A."/>
        </authorList>
    </citation>
    <scope>NUCLEOTIDE SEQUENCE [LARGE SCALE GENOMIC DNA]</scope>
    <source>
        <strain evidence="2 3">LRS4.154</strain>
    </source>
</reference>
<dbReference type="SMART" id="SM00331">
    <property type="entry name" value="PP2C_SIG"/>
    <property type="match status" value="1"/>
</dbReference>
<keyword evidence="2" id="KW-0723">Serine/threonine-protein kinase</keyword>
<dbReference type="Pfam" id="PF13581">
    <property type="entry name" value="HATPase_c_2"/>
    <property type="match status" value="1"/>
</dbReference>
<dbReference type="InterPro" id="IPR036890">
    <property type="entry name" value="HATPase_C_sf"/>
</dbReference>
<dbReference type="InterPro" id="IPR003594">
    <property type="entry name" value="HATPase_dom"/>
</dbReference>
<keyword evidence="3" id="KW-1185">Reference proteome</keyword>
<dbReference type="Proteomes" id="UP000192591">
    <property type="component" value="Unassembled WGS sequence"/>
</dbReference>
<dbReference type="STRING" id="1962155.B1813_09840"/>
<comment type="caution">
    <text evidence="2">The sequence shown here is derived from an EMBL/GenBank/DDBJ whole genome shotgun (WGS) entry which is preliminary data.</text>
</comment>
<gene>
    <name evidence="2" type="ORF">B1813_09840</name>
</gene>
<protein>
    <submittedName>
        <fullName evidence="2">Serine/threonine protein kinase</fullName>
    </submittedName>
</protein>
<dbReference type="InterPro" id="IPR036457">
    <property type="entry name" value="PPM-type-like_dom_sf"/>
</dbReference>